<feature type="transmembrane region" description="Helical" evidence="1">
    <location>
        <begin position="100"/>
        <end position="120"/>
    </location>
</feature>
<proteinExistence type="predicted"/>
<reference evidence="3" key="1">
    <citation type="submission" date="2017-11" db="EMBL/GenBank/DDBJ databases">
        <title>Complete Genome Sequence of Kyrpidia sp. Strain EA-1, a thermophilic, hydrogen-oxidizing Bacterium, isolated from the Azores.</title>
        <authorList>
            <person name="Reiner J.E."/>
            <person name="Lapp C.J."/>
            <person name="Bunk B."/>
            <person name="Gescher J."/>
        </authorList>
    </citation>
    <scope>NUCLEOTIDE SEQUENCE [LARGE SCALE GENOMIC DNA]</scope>
    <source>
        <strain evidence="3">EA-1</strain>
    </source>
</reference>
<accession>A0A2K8NBQ4</accession>
<dbReference type="KEGG" id="kyr:CVV65_15900"/>
<dbReference type="EMBL" id="CP024955">
    <property type="protein sequence ID" value="ATY86227.1"/>
    <property type="molecule type" value="Genomic_DNA"/>
</dbReference>
<dbReference type="AlphaFoldDB" id="A0A2K8NBQ4"/>
<evidence type="ECO:0000313" key="2">
    <source>
        <dbReference type="EMBL" id="ATY86227.1"/>
    </source>
</evidence>
<evidence type="ECO:0000313" key="3">
    <source>
        <dbReference type="Proteomes" id="UP000231932"/>
    </source>
</evidence>
<organism evidence="2 3">
    <name type="scientific">Kyrpidia spormannii</name>
    <dbReference type="NCBI Taxonomy" id="2055160"/>
    <lineage>
        <taxon>Bacteria</taxon>
        <taxon>Bacillati</taxon>
        <taxon>Bacillota</taxon>
        <taxon>Bacilli</taxon>
        <taxon>Bacillales</taxon>
        <taxon>Alicyclobacillaceae</taxon>
        <taxon>Kyrpidia</taxon>
    </lineage>
</organism>
<gene>
    <name evidence="2" type="ORF">CVV65_15900</name>
</gene>
<dbReference type="Pfam" id="PF06612">
    <property type="entry name" value="DUF1146"/>
    <property type="match status" value="1"/>
</dbReference>
<keyword evidence="3" id="KW-1185">Reference proteome</keyword>
<feature type="transmembrane region" description="Helical" evidence="1">
    <location>
        <begin position="58"/>
        <end position="79"/>
    </location>
</feature>
<dbReference type="InterPro" id="IPR009526">
    <property type="entry name" value="DUF1146"/>
</dbReference>
<name>A0A2K8NBQ4_9BACL</name>
<keyword evidence="1" id="KW-1133">Transmembrane helix</keyword>
<keyword evidence="1" id="KW-0472">Membrane</keyword>
<evidence type="ECO:0000256" key="1">
    <source>
        <dbReference type="SAM" id="Phobius"/>
    </source>
</evidence>
<sequence length="130" mass="14349">MRFLLIPSVFGEYPYIINAPLLAGVRDTWPEDRKWADSTAHERGSAGMPLDLLPSPGASGALAVLLLLFALVIAWYALGQVKWGIFLKDGGSPQAKVLRLLLAIALAWTLVQFISAYMFAWRMLKNLFTG</sequence>
<dbReference type="Proteomes" id="UP000231932">
    <property type="component" value="Chromosome"/>
</dbReference>
<keyword evidence="1" id="KW-0812">Transmembrane</keyword>
<protein>
    <submittedName>
        <fullName evidence="2">Uncharacterized protein</fullName>
    </submittedName>
</protein>